<dbReference type="Proteomes" id="UP001158576">
    <property type="component" value="Chromosome 1"/>
</dbReference>
<feature type="chain" id="PRO_5046494507" evidence="8">
    <location>
        <begin position="21"/>
        <end position="375"/>
    </location>
</feature>
<dbReference type="EMBL" id="OU015566">
    <property type="protein sequence ID" value="CAG5106903.1"/>
    <property type="molecule type" value="Genomic_DNA"/>
</dbReference>
<sequence>MLSLIVILYTKILLISRAHLNSISEFDPKSSTVTRAQTPSVLHQSLSQSTASLSGGRRYSISNYFSQSSRSGRHQSIIAKLTTRRKASKKALRTVGLLLGCFFLTWCPFVGFFLFESCVENLKNTTRNQTLDWLLLLGMSNSLMNPIIYGRTNKEFKRFLVGLYRQARRGDNNEMTRSRASSVSIVCGTQQRELMMKNYEEKCVCPSCLAEANRSGFLHPNSDFNEKDTSMSCSALERAPALFIPARRGSTISLNVVRKFAWYKTNVATTPSCSVMCKKKIIHPVRRKKRKNQRTSKGRSRDRIDSISEFSSTSNNDVETGIGSPSSALGGLVMSPPRKEEITSEIEERAEEAPVGNQASNGKQAETKTAVSLKL</sequence>
<evidence type="ECO:0000256" key="5">
    <source>
        <dbReference type="ARBA" id="ARBA00023136"/>
    </source>
</evidence>
<name>A0ABN7SWJ2_OIKDI</name>
<feature type="transmembrane region" description="Helical" evidence="7">
    <location>
        <begin position="133"/>
        <end position="150"/>
    </location>
</feature>
<evidence type="ECO:0000313" key="10">
    <source>
        <dbReference type="EMBL" id="CAG5106903.1"/>
    </source>
</evidence>
<dbReference type="PRINTS" id="PR00237">
    <property type="entry name" value="GPCRRHODOPSN"/>
</dbReference>
<organism evidence="10 11">
    <name type="scientific">Oikopleura dioica</name>
    <name type="common">Tunicate</name>
    <dbReference type="NCBI Taxonomy" id="34765"/>
    <lineage>
        <taxon>Eukaryota</taxon>
        <taxon>Metazoa</taxon>
        <taxon>Chordata</taxon>
        <taxon>Tunicata</taxon>
        <taxon>Appendicularia</taxon>
        <taxon>Copelata</taxon>
        <taxon>Oikopleuridae</taxon>
        <taxon>Oikopleura</taxon>
    </lineage>
</organism>
<keyword evidence="11" id="KW-1185">Reference proteome</keyword>
<feature type="transmembrane region" description="Helical" evidence="7">
    <location>
        <begin position="94"/>
        <end position="113"/>
    </location>
</feature>
<evidence type="ECO:0000256" key="4">
    <source>
        <dbReference type="ARBA" id="ARBA00022989"/>
    </source>
</evidence>
<evidence type="ECO:0000256" key="8">
    <source>
        <dbReference type="SAM" id="SignalP"/>
    </source>
</evidence>
<dbReference type="InterPro" id="IPR017452">
    <property type="entry name" value="GPCR_Rhodpsn_7TM"/>
</dbReference>
<evidence type="ECO:0000259" key="9">
    <source>
        <dbReference type="PROSITE" id="PS50262"/>
    </source>
</evidence>
<gene>
    <name evidence="10" type="ORF">OKIOD_LOCUS11817</name>
</gene>
<feature type="region of interest" description="Disordered" evidence="6">
    <location>
        <begin position="284"/>
        <end position="375"/>
    </location>
</feature>
<dbReference type="PROSITE" id="PS50262">
    <property type="entry name" value="G_PROTEIN_RECEP_F1_2"/>
    <property type="match status" value="1"/>
</dbReference>
<evidence type="ECO:0000256" key="2">
    <source>
        <dbReference type="ARBA" id="ARBA00022475"/>
    </source>
</evidence>
<feature type="compositionally biased region" description="Polar residues" evidence="6">
    <location>
        <begin position="357"/>
        <end position="375"/>
    </location>
</feature>
<keyword evidence="2" id="KW-1003">Cell membrane</keyword>
<comment type="subcellular location">
    <subcellularLocation>
        <location evidence="1">Cell membrane</location>
        <topology evidence="1">Multi-pass membrane protein</topology>
    </subcellularLocation>
</comment>
<keyword evidence="4 7" id="KW-1133">Transmembrane helix</keyword>
<dbReference type="Gene3D" id="1.20.1070.10">
    <property type="entry name" value="Rhodopsin 7-helix transmembrane proteins"/>
    <property type="match status" value="1"/>
</dbReference>
<keyword evidence="8" id="KW-0732">Signal</keyword>
<dbReference type="PANTHER" id="PTHR22750">
    <property type="entry name" value="G-PROTEIN COUPLED RECEPTOR"/>
    <property type="match status" value="1"/>
</dbReference>
<evidence type="ECO:0000256" key="3">
    <source>
        <dbReference type="ARBA" id="ARBA00022692"/>
    </source>
</evidence>
<protein>
    <submittedName>
        <fullName evidence="10">Oidioi.mRNA.OKI2018_I69.chr1.g3052.t1.cds</fullName>
    </submittedName>
</protein>
<reference evidence="10 11" key="1">
    <citation type="submission" date="2021-04" db="EMBL/GenBank/DDBJ databases">
        <authorList>
            <person name="Bliznina A."/>
        </authorList>
    </citation>
    <scope>NUCLEOTIDE SEQUENCE [LARGE SCALE GENOMIC DNA]</scope>
</reference>
<evidence type="ECO:0000313" key="11">
    <source>
        <dbReference type="Proteomes" id="UP001158576"/>
    </source>
</evidence>
<feature type="compositionally biased region" description="Basic residues" evidence="6">
    <location>
        <begin position="284"/>
        <end position="298"/>
    </location>
</feature>
<feature type="compositionally biased region" description="Polar residues" evidence="6">
    <location>
        <begin position="308"/>
        <end position="327"/>
    </location>
</feature>
<evidence type="ECO:0000256" key="1">
    <source>
        <dbReference type="ARBA" id="ARBA00004651"/>
    </source>
</evidence>
<dbReference type="SUPFAM" id="SSF81321">
    <property type="entry name" value="Family A G protein-coupled receptor-like"/>
    <property type="match status" value="1"/>
</dbReference>
<evidence type="ECO:0000256" key="6">
    <source>
        <dbReference type="SAM" id="MobiDB-lite"/>
    </source>
</evidence>
<keyword evidence="5 7" id="KW-0472">Membrane</keyword>
<accession>A0ABN7SWJ2</accession>
<proteinExistence type="predicted"/>
<feature type="signal peptide" evidence="8">
    <location>
        <begin position="1"/>
        <end position="20"/>
    </location>
</feature>
<dbReference type="InterPro" id="IPR000276">
    <property type="entry name" value="GPCR_Rhodpsn"/>
</dbReference>
<feature type="domain" description="G-protein coupled receptors family 1 profile" evidence="9">
    <location>
        <begin position="1"/>
        <end position="149"/>
    </location>
</feature>
<keyword evidence="3 7" id="KW-0812">Transmembrane</keyword>
<evidence type="ECO:0000256" key="7">
    <source>
        <dbReference type="SAM" id="Phobius"/>
    </source>
</evidence>
<dbReference type="Pfam" id="PF00001">
    <property type="entry name" value="7tm_1"/>
    <property type="match status" value="1"/>
</dbReference>